<proteinExistence type="predicted"/>
<organism evidence="2 3">
    <name type="scientific">Lasiosphaeria ovina</name>
    <dbReference type="NCBI Taxonomy" id="92902"/>
    <lineage>
        <taxon>Eukaryota</taxon>
        <taxon>Fungi</taxon>
        <taxon>Dikarya</taxon>
        <taxon>Ascomycota</taxon>
        <taxon>Pezizomycotina</taxon>
        <taxon>Sordariomycetes</taxon>
        <taxon>Sordariomycetidae</taxon>
        <taxon>Sordariales</taxon>
        <taxon>Lasiosphaeriaceae</taxon>
        <taxon>Lasiosphaeria</taxon>
    </lineage>
</organism>
<evidence type="ECO:0000256" key="1">
    <source>
        <dbReference type="SAM" id="MobiDB-lite"/>
    </source>
</evidence>
<gene>
    <name evidence="2" type="ORF">B0T24DRAFT_632679</name>
</gene>
<name>A0AAE0K3R8_9PEZI</name>
<dbReference type="AlphaFoldDB" id="A0AAE0K3R8"/>
<feature type="region of interest" description="Disordered" evidence="1">
    <location>
        <begin position="142"/>
        <end position="189"/>
    </location>
</feature>
<evidence type="ECO:0000313" key="2">
    <source>
        <dbReference type="EMBL" id="KAK3369471.1"/>
    </source>
</evidence>
<sequence length="477" mass="52132">MSIFQQANEARLGALNVAPIISMPQLPNILSEWAAIVPLVCHLATHRDDHATTGKVALAGRVSVSLFPRLGSLSGLSRLIGNTRKFLDHASSRGGSSLHVWDVYWGGMFPCRNGIAVESIINYCQQRHGRVSTIRMPDILPELRSVPPRPSSYSSTTLSSRSSISSHGTRISSPKQGMRAPQPDPDKDSIFRFRRSQNLHVFRCFRKPGRSLKPQPSSSWSFALHVLRPLCAAVVAVALLLCGSFGTAAVLFCTAISGFAASLLVAVKRPPGYLENNEAGLPSGCMLAAAHQNATEWYLFVGDRGIVDTLLNKAMFWIPDTHTARLVGGWLRLAHFIQLAAMTFAAGQKGWDGVCLVALLAVNWLLERCTNSNTNLAHSWLTRECVGVEIKKFEFSGRSYMVGAIQLYSGSQTTSWMDDIITPHPRREAWLRRLFGQEPDHSSWSPADLAKIDSSARLSVEAAFVMNAELGGPTGEA</sequence>
<dbReference type="EMBL" id="JAULSN010000006">
    <property type="protein sequence ID" value="KAK3369471.1"/>
    <property type="molecule type" value="Genomic_DNA"/>
</dbReference>
<keyword evidence="3" id="KW-1185">Reference proteome</keyword>
<protein>
    <submittedName>
        <fullName evidence="2">Uncharacterized protein</fullName>
    </submittedName>
</protein>
<evidence type="ECO:0000313" key="3">
    <source>
        <dbReference type="Proteomes" id="UP001287356"/>
    </source>
</evidence>
<dbReference type="Proteomes" id="UP001287356">
    <property type="component" value="Unassembled WGS sequence"/>
</dbReference>
<feature type="compositionally biased region" description="Low complexity" evidence="1">
    <location>
        <begin position="151"/>
        <end position="174"/>
    </location>
</feature>
<reference evidence="2" key="2">
    <citation type="submission" date="2023-06" db="EMBL/GenBank/DDBJ databases">
        <authorList>
            <consortium name="Lawrence Berkeley National Laboratory"/>
            <person name="Haridas S."/>
            <person name="Hensen N."/>
            <person name="Bonometti L."/>
            <person name="Westerberg I."/>
            <person name="Brannstrom I.O."/>
            <person name="Guillou S."/>
            <person name="Cros-Aarteil S."/>
            <person name="Calhoun S."/>
            <person name="Kuo A."/>
            <person name="Mondo S."/>
            <person name="Pangilinan J."/>
            <person name="Riley R."/>
            <person name="Labutti K."/>
            <person name="Andreopoulos B."/>
            <person name="Lipzen A."/>
            <person name="Chen C."/>
            <person name="Yanf M."/>
            <person name="Daum C."/>
            <person name="Ng V."/>
            <person name="Clum A."/>
            <person name="Steindorff A."/>
            <person name="Ohm R."/>
            <person name="Martin F."/>
            <person name="Silar P."/>
            <person name="Natvig D."/>
            <person name="Lalanne C."/>
            <person name="Gautier V."/>
            <person name="Ament-Velasquez S.L."/>
            <person name="Kruys A."/>
            <person name="Hutchinson M.I."/>
            <person name="Powell A.J."/>
            <person name="Barry K."/>
            <person name="Miller A.N."/>
            <person name="Grigoriev I.V."/>
            <person name="Debuchy R."/>
            <person name="Gladieux P."/>
            <person name="Thoren M.H."/>
            <person name="Johannesson H."/>
        </authorList>
    </citation>
    <scope>NUCLEOTIDE SEQUENCE</scope>
    <source>
        <strain evidence="2">CBS 958.72</strain>
    </source>
</reference>
<accession>A0AAE0K3R8</accession>
<comment type="caution">
    <text evidence="2">The sequence shown here is derived from an EMBL/GenBank/DDBJ whole genome shotgun (WGS) entry which is preliminary data.</text>
</comment>
<reference evidence="2" key="1">
    <citation type="journal article" date="2023" name="Mol. Phylogenet. Evol.">
        <title>Genome-scale phylogeny and comparative genomics of the fungal order Sordariales.</title>
        <authorList>
            <person name="Hensen N."/>
            <person name="Bonometti L."/>
            <person name="Westerberg I."/>
            <person name="Brannstrom I.O."/>
            <person name="Guillou S."/>
            <person name="Cros-Aarteil S."/>
            <person name="Calhoun S."/>
            <person name="Haridas S."/>
            <person name="Kuo A."/>
            <person name="Mondo S."/>
            <person name="Pangilinan J."/>
            <person name="Riley R."/>
            <person name="LaButti K."/>
            <person name="Andreopoulos B."/>
            <person name="Lipzen A."/>
            <person name="Chen C."/>
            <person name="Yan M."/>
            <person name="Daum C."/>
            <person name="Ng V."/>
            <person name="Clum A."/>
            <person name="Steindorff A."/>
            <person name="Ohm R.A."/>
            <person name="Martin F."/>
            <person name="Silar P."/>
            <person name="Natvig D.O."/>
            <person name="Lalanne C."/>
            <person name="Gautier V."/>
            <person name="Ament-Velasquez S.L."/>
            <person name="Kruys A."/>
            <person name="Hutchinson M.I."/>
            <person name="Powell A.J."/>
            <person name="Barry K."/>
            <person name="Miller A.N."/>
            <person name="Grigoriev I.V."/>
            <person name="Debuchy R."/>
            <person name="Gladieux P."/>
            <person name="Hiltunen Thoren M."/>
            <person name="Johannesson H."/>
        </authorList>
    </citation>
    <scope>NUCLEOTIDE SEQUENCE</scope>
    <source>
        <strain evidence="2">CBS 958.72</strain>
    </source>
</reference>